<evidence type="ECO:0000256" key="8">
    <source>
        <dbReference type="ARBA" id="ARBA00022989"/>
    </source>
</evidence>
<evidence type="ECO:0000256" key="11">
    <source>
        <dbReference type="ARBA" id="ARBA00023209"/>
    </source>
</evidence>
<keyword evidence="11" id="KW-0594">Phospholipid biosynthesis</keyword>
<dbReference type="PANTHER" id="PTHR13906">
    <property type="entry name" value="PORCUPINE"/>
    <property type="match status" value="1"/>
</dbReference>
<feature type="transmembrane region" description="Helical" evidence="18">
    <location>
        <begin position="315"/>
        <end position="340"/>
    </location>
</feature>
<evidence type="ECO:0000256" key="3">
    <source>
        <dbReference type="ARBA" id="ARBA00005189"/>
    </source>
</evidence>
<evidence type="ECO:0000256" key="9">
    <source>
        <dbReference type="ARBA" id="ARBA00023098"/>
    </source>
</evidence>
<dbReference type="GO" id="GO:0047184">
    <property type="term" value="F:1-acylglycerophosphocholine O-acyltransferase activity"/>
    <property type="evidence" value="ECO:0007669"/>
    <property type="project" value="UniProtKB-EC"/>
</dbReference>
<evidence type="ECO:0000256" key="5">
    <source>
        <dbReference type="ARBA" id="ARBA00022679"/>
    </source>
</evidence>
<keyword evidence="13" id="KW-0012">Acyltransferase</keyword>
<comment type="subcellular location">
    <subcellularLocation>
        <location evidence="2">Endoplasmic reticulum</location>
    </subcellularLocation>
    <subcellularLocation>
        <location evidence="1">Membrane</location>
        <topology evidence="1">Multi-pass membrane protein</topology>
    </subcellularLocation>
</comment>
<evidence type="ECO:0000256" key="13">
    <source>
        <dbReference type="ARBA" id="ARBA00023315"/>
    </source>
</evidence>
<dbReference type="InterPro" id="IPR004299">
    <property type="entry name" value="MBOAT_fam"/>
</dbReference>
<reference evidence="19" key="1">
    <citation type="submission" date="2021-01" db="EMBL/GenBank/DDBJ databases">
        <authorList>
            <person name="Corre E."/>
            <person name="Pelletier E."/>
            <person name="Niang G."/>
            <person name="Scheremetjew M."/>
            <person name="Finn R."/>
            <person name="Kale V."/>
            <person name="Holt S."/>
            <person name="Cochrane G."/>
            <person name="Meng A."/>
            <person name="Brown T."/>
            <person name="Cohen L."/>
        </authorList>
    </citation>
    <scope>NUCLEOTIDE SEQUENCE</scope>
    <source>
        <strain evidence="19">CCMP1594</strain>
    </source>
</reference>
<name>A0A7S4G606_9EUGL</name>
<evidence type="ECO:0000256" key="4">
    <source>
        <dbReference type="ARBA" id="ARBA00022516"/>
    </source>
</evidence>
<protein>
    <recommendedName>
        <fullName evidence="17">Lysophospholipid acyltransferase 5</fullName>
        <ecNumber evidence="15">2.3.1.23</ecNumber>
        <ecNumber evidence="16">2.3.1.n6</ecNumber>
    </recommendedName>
</protein>
<keyword evidence="4" id="KW-0444">Lipid biosynthesis</keyword>
<keyword evidence="7" id="KW-0256">Endoplasmic reticulum</keyword>
<evidence type="ECO:0000256" key="15">
    <source>
        <dbReference type="ARBA" id="ARBA00026120"/>
    </source>
</evidence>
<evidence type="ECO:0000256" key="17">
    <source>
        <dbReference type="ARBA" id="ARBA00039721"/>
    </source>
</evidence>
<dbReference type="GO" id="GO:0006656">
    <property type="term" value="P:phosphatidylcholine biosynthetic process"/>
    <property type="evidence" value="ECO:0007669"/>
    <property type="project" value="TreeGrafter"/>
</dbReference>
<dbReference type="InterPro" id="IPR049941">
    <property type="entry name" value="LPLAT_7/PORCN-like"/>
</dbReference>
<dbReference type="GO" id="GO:0071617">
    <property type="term" value="F:lysophospholipid acyltransferase activity"/>
    <property type="evidence" value="ECO:0007669"/>
    <property type="project" value="TreeGrafter"/>
</dbReference>
<dbReference type="GO" id="GO:0005783">
    <property type="term" value="C:endoplasmic reticulum"/>
    <property type="evidence" value="ECO:0007669"/>
    <property type="project" value="UniProtKB-SubCell"/>
</dbReference>
<feature type="transmembrane region" description="Helical" evidence="18">
    <location>
        <begin position="63"/>
        <end position="82"/>
    </location>
</feature>
<evidence type="ECO:0000256" key="12">
    <source>
        <dbReference type="ARBA" id="ARBA00023264"/>
    </source>
</evidence>
<evidence type="ECO:0000256" key="14">
    <source>
        <dbReference type="ARBA" id="ARBA00025707"/>
    </source>
</evidence>
<comment type="pathway">
    <text evidence="14">Phospholipid metabolism.</text>
</comment>
<dbReference type="EC" id="2.3.1.23" evidence="15"/>
<keyword evidence="6 18" id="KW-0812">Transmembrane</keyword>
<dbReference type="PANTHER" id="PTHR13906:SF14">
    <property type="entry name" value="LYSOPHOSPHOLIPID ACYLTRANSFERASE 5"/>
    <property type="match status" value="1"/>
</dbReference>
<keyword evidence="12" id="KW-1208">Phospholipid metabolism</keyword>
<dbReference type="EMBL" id="HBJA01109367">
    <property type="protein sequence ID" value="CAE0826472.1"/>
    <property type="molecule type" value="Transcribed_RNA"/>
</dbReference>
<keyword evidence="10 18" id="KW-0472">Membrane</keyword>
<feature type="transmembrane region" description="Helical" evidence="18">
    <location>
        <begin position="178"/>
        <end position="197"/>
    </location>
</feature>
<keyword evidence="5" id="KW-0808">Transferase</keyword>
<dbReference type="GO" id="GO:0016020">
    <property type="term" value="C:membrane"/>
    <property type="evidence" value="ECO:0007669"/>
    <property type="project" value="UniProtKB-SubCell"/>
</dbReference>
<sequence>MLAGYPLGFVWRYLPNNPTTKHIFSTVTGLGLMWFAYDWPGVTHTMITTLITLAMLKFLPRKYSLPVGWVFNVGYLLVGYYFNSRPDGYHVTWTTPQCVLTLRLIGMCFDVSDGGLAEDKMDKDAKIRHLKEVPSVLEMLSFAYHFGGVLVGPQYPFAIYDRFVKGTLMPSPRPSSGLATLKCFVFGVMYLGVSQAFNVFYPMDLIYSVEYMNSRPYLLRLLDVLICARGFMYKYLGVWKLGEAPNILTGLSYNGMDKEGNAVWDGVRNIDLAGYEFATRLQDIITNFNINTNAWMKIYVMKRLRFLGNKELSQLGALLFLALWHGMYFGYFAAFIMEFLDMMIERELSKWTKPYTDPWFAEGATAVQKVLGKIYCVFLWCATAAALAYGAIAYIQLTVERTIPVFNAVYWIGHFPHVLFWAYVILKAVLGPKKKKKEA</sequence>
<gene>
    <name evidence="19" type="ORF">EGYM00163_LOCUS37729</name>
</gene>
<evidence type="ECO:0000313" key="19">
    <source>
        <dbReference type="EMBL" id="CAE0826472.1"/>
    </source>
</evidence>
<evidence type="ECO:0000256" key="6">
    <source>
        <dbReference type="ARBA" id="ARBA00022692"/>
    </source>
</evidence>
<dbReference type="EC" id="2.3.1.n6" evidence="16"/>
<keyword evidence="8 18" id="KW-1133">Transmembrane helix</keyword>
<organism evidence="19">
    <name type="scientific">Eutreptiella gymnastica</name>
    <dbReference type="NCBI Taxonomy" id="73025"/>
    <lineage>
        <taxon>Eukaryota</taxon>
        <taxon>Discoba</taxon>
        <taxon>Euglenozoa</taxon>
        <taxon>Euglenida</taxon>
        <taxon>Spirocuta</taxon>
        <taxon>Euglenophyceae</taxon>
        <taxon>Eutreptiales</taxon>
        <taxon>Eutreptiaceae</taxon>
        <taxon>Eutreptiella</taxon>
    </lineage>
</organism>
<dbReference type="AlphaFoldDB" id="A0A7S4G606"/>
<keyword evidence="9" id="KW-0443">Lipid metabolism</keyword>
<evidence type="ECO:0000256" key="7">
    <source>
        <dbReference type="ARBA" id="ARBA00022824"/>
    </source>
</evidence>
<comment type="pathway">
    <text evidence="3">Lipid metabolism.</text>
</comment>
<evidence type="ECO:0000256" key="2">
    <source>
        <dbReference type="ARBA" id="ARBA00004240"/>
    </source>
</evidence>
<dbReference type="GO" id="GO:0030258">
    <property type="term" value="P:lipid modification"/>
    <property type="evidence" value="ECO:0007669"/>
    <property type="project" value="TreeGrafter"/>
</dbReference>
<dbReference type="Pfam" id="PF03062">
    <property type="entry name" value="MBOAT"/>
    <property type="match status" value="1"/>
</dbReference>
<evidence type="ECO:0000256" key="16">
    <source>
        <dbReference type="ARBA" id="ARBA00038923"/>
    </source>
</evidence>
<proteinExistence type="predicted"/>
<feature type="transmembrane region" description="Helical" evidence="18">
    <location>
        <begin position="374"/>
        <end position="397"/>
    </location>
</feature>
<feature type="transmembrane region" description="Helical" evidence="18">
    <location>
        <begin position="34"/>
        <end position="56"/>
    </location>
</feature>
<evidence type="ECO:0000256" key="1">
    <source>
        <dbReference type="ARBA" id="ARBA00004141"/>
    </source>
</evidence>
<evidence type="ECO:0000256" key="10">
    <source>
        <dbReference type="ARBA" id="ARBA00023136"/>
    </source>
</evidence>
<feature type="transmembrane region" description="Helical" evidence="18">
    <location>
        <begin position="409"/>
        <end position="430"/>
    </location>
</feature>
<evidence type="ECO:0000256" key="18">
    <source>
        <dbReference type="SAM" id="Phobius"/>
    </source>
</evidence>
<accession>A0A7S4G606</accession>